<dbReference type="Gene3D" id="3.20.20.190">
    <property type="entry name" value="Phosphatidylinositol (PI) phosphodiesterase"/>
    <property type="match status" value="1"/>
</dbReference>
<gene>
    <name evidence="2" type="ORF">F4V44_10235</name>
</gene>
<sequence>MTLIFAHRGYSALYPENTMLAFKEAEKAGAEGIELDVQLSKDGEVVVIHDETVDRTTNGKGYVKDLTYAELKRLNAGFRMKMNLKKEPIPSLREVLKWLTGNSLICNIELKNSIFPYQGMEEKVIELIREYRLTERIIISSFNHYSIVNCYRRAPEIETAPLMGQVVYMPWIYAESIRAKGIHPKYKTLKDEVVKKSEESGVAVRPYTVNKEKDMVHFIKLGCSGLITDDPVRALRVRKQIDKETKY</sequence>
<evidence type="ECO:0000259" key="1">
    <source>
        <dbReference type="PROSITE" id="PS51704"/>
    </source>
</evidence>
<organism evidence="2 3">
    <name type="scientific">Niallia endozanthoxylica</name>
    <dbReference type="NCBI Taxonomy" id="2036016"/>
    <lineage>
        <taxon>Bacteria</taxon>
        <taxon>Bacillati</taxon>
        <taxon>Bacillota</taxon>
        <taxon>Bacilli</taxon>
        <taxon>Bacillales</taxon>
        <taxon>Bacillaceae</taxon>
        <taxon>Niallia</taxon>
    </lineage>
</organism>
<dbReference type="InterPro" id="IPR017946">
    <property type="entry name" value="PLC-like_Pdiesterase_TIM-brl"/>
</dbReference>
<dbReference type="Pfam" id="PF03009">
    <property type="entry name" value="GDPD"/>
    <property type="match status" value="1"/>
</dbReference>
<dbReference type="GO" id="GO:0008081">
    <property type="term" value="F:phosphoric diester hydrolase activity"/>
    <property type="evidence" value="ECO:0007669"/>
    <property type="project" value="InterPro"/>
</dbReference>
<protein>
    <submittedName>
        <fullName evidence="2">Glycerophosphodiester phosphodiesterase</fullName>
    </submittedName>
</protein>
<dbReference type="CDD" id="cd08563">
    <property type="entry name" value="GDPD_TtGDE_like"/>
    <property type="match status" value="1"/>
</dbReference>
<proteinExistence type="predicted"/>
<dbReference type="PANTHER" id="PTHR46211:SF1">
    <property type="entry name" value="GLYCEROPHOSPHODIESTER PHOSPHODIESTERASE, CYTOPLASMIC"/>
    <property type="match status" value="1"/>
</dbReference>
<dbReference type="PANTHER" id="PTHR46211">
    <property type="entry name" value="GLYCEROPHOSPHORYL DIESTER PHOSPHODIESTERASE"/>
    <property type="match status" value="1"/>
</dbReference>
<dbReference type="Proteomes" id="UP000326671">
    <property type="component" value="Unassembled WGS sequence"/>
</dbReference>
<name>A0A5J5HUK9_9BACI</name>
<dbReference type="SUPFAM" id="SSF51695">
    <property type="entry name" value="PLC-like phosphodiesterases"/>
    <property type="match status" value="1"/>
</dbReference>
<feature type="domain" description="GP-PDE" evidence="1">
    <location>
        <begin position="2"/>
        <end position="238"/>
    </location>
</feature>
<evidence type="ECO:0000313" key="2">
    <source>
        <dbReference type="EMBL" id="KAA9026239.1"/>
    </source>
</evidence>
<keyword evidence="3" id="KW-1185">Reference proteome</keyword>
<dbReference type="PROSITE" id="PS51704">
    <property type="entry name" value="GP_PDE"/>
    <property type="match status" value="1"/>
</dbReference>
<evidence type="ECO:0000313" key="3">
    <source>
        <dbReference type="Proteomes" id="UP000326671"/>
    </source>
</evidence>
<dbReference type="RefSeq" id="WP_150439888.1">
    <property type="nucleotide sequence ID" value="NZ_VYKL01000015.1"/>
</dbReference>
<comment type="caution">
    <text evidence="2">The sequence shown here is derived from an EMBL/GenBank/DDBJ whole genome shotgun (WGS) entry which is preliminary data.</text>
</comment>
<accession>A0A5J5HUK9</accession>
<dbReference type="GO" id="GO:0006629">
    <property type="term" value="P:lipid metabolic process"/>
    <property type="evidence" value="ECO:0007669"/>
    <property type="project" value="InterPro"/>
</dbReference>
<dbReference type="EMBL" id="VYKL01000015">
    <property type="protein sequence ID" value="KAA9026239.1"/>
    <property type="molecule type" value="Genomic_DNA"/>
</dbReference>
<dbReference type="OrthoDB" id="384721at2"/>
<dbReference type="AlphaFoldDB" id="A0A5J5HUK9"/>
<reference evidence="2 3" key="1">
    <citation type="submission" date="2019-09" db="EMBL/GenBank/DDBJ databases">
        <title>Whole genome sequences of isolates from the Mars Exploration Rovers.</title>
        <authorList>
            <person name="Seuylemezian A."/>
            <person name="Vaishampayan P."/>
        </authorList>
    </citation>
    <scope>NUCLEOTIDE SEQUENCE [LARGE SCALE GENOMIC DNA]</scope>
    <source>
        <strain evidence="2 3">MER_TA_151</strain>
    </source>
</reference>
<dbReference type="InterPro" id="IPR030395">
    <property type="entry name" value="GP_PDE_dom"/>
</dbReference>